<keyword evidence="4" id="KW-1133">Transmembrane helix</keyword>
<organism evidence="6 7">
    <name type="scientific">Sphingomonas paeninsulae</name>
    <dbReference type="NCBI Taxonomy" id="2319844"/>
    <lineage>
        <taxon>Bacteria</taxon>
        <taxon>Pseudomonadati</taxon>
        <taxon>Pseudomonadota</taxon>
        <taxon>Alphaproteobacteria</taxon>
        <taxon>Sphingomonadales</taxon>
        <taxon>Sphingomonadaceae</taxon>
        <taxon>Sphingomonas</taxon>
    </lineage>
</organism>
<feature type="domain" description="Histidine kinase" evidence="5">
    <location>
        <begin position="264"/>
        <end position="466"/>
    </location>
</feature>
<dbReference type="InterPro" id="IPR005467">
    <property type="entry name" value="His_kinase_dom"/>
</dbReference>
<keyword evidence="6" id="KW-0418">Kinase</keyword>
<dbReference type="SMART" id="SM00387">
    <property type="entry name" value="HATPase_c"/>
    <property type="match status" value="1"/>
</dbReference>
<dbReference type="RefSeq" id="WP_121153699.1">
    <property type="nucleotide sequence ID" value="NZ_CP032829.1"/>
</dbReference>
<accession>A0A494TIW2</accession>
<evidence type="ECO:0000313" key="6">
    <source>
        <dbReference type="EMBL" id="AYJ86923.1"/>
    </source>
</evidence>
<evidence type="ECO:0000256" key="1">
    <source>
        <dbReference type="ARBA" id="ARBA00000085"/>
    </source>
</evidence>
<keyword evidence="7" id="KW-1185">Reference proteome</keyword>
<dbReference type="Gene3D" id="3.30.565.10">
    <property type="entry name" value="Histidine kinase-like ATPase, C-terminal domain"/>
    <property type="match status" value="1"/>
</dbReference>
<dbReference type="EC" id="2.7.13.3" evidence="2"/>
<keyword evidence="3" id="KW-0597">Phosphoprotein</keyword>
<sequence length="474" mass="51476">MNMPRGKIRPSRTVALALIGVLAGVTYFLVIVGLMALLHAQKGTALALSLIIVPFVSAIVAAVVLPAERTWAWFRVMTAKHLFAHRYDYRAEWLRFTDTLGRPGEEPAPLEVRVVKAIADIVDSPGGLLLLPDGGEMLAKAGWNWEVAPLGSTARLANFLAKGRIVELDALRNDDVDPEEAGAIPEWILGVPNTWAIVPLIHIDRLAGAVLLERPLIGRTLDWEDFDLLRVAGRQVASYLAEAQGQEALSEAQRFDEFNRRFAFIMHDIKNLVSQLSLLARNAERHADNPAFRVDMIATLNSSTARMNDLLARLSQHNKARPDEPRAFRIAAIVASVAASKRAVHPVVVAGDTGSFAIADPARLEAALAHIVQNAIEASPATEPVTLTIMPEIHETKIEIADRGCGMTADFLHGQLFRPFSSTKDAGFGIGAYEARALIVAMGGRLTVRSEPGHGSIFTIVLRSATEWSAECAA</sequence>
<evidence type="ECO:0000259" key="5">
    <source>
        <dbReference type="PROSITE" id="PS50109"/>
    </source>
</evidence>
<dbReference type="PANTHER" id="PTHR43547">
    <property type="entry name" value="TWO-COMPONENT HISTIDINE KINASE"/>
    <property type="match status" value="1"/>
</dbReference>
<protein>
    <recommendedName>
        <fullName evidence="2">histidine kinase</fullName>
        <ecNumber evidence="2">2.7.13.3</ecNumber>
    </recommendedName>
</protein>
<dbReference type="InterPro" id="IPR029016">
    <property type="entry name" value="GAF-like_dom_sf"/>
</dbReference>
<evidence type="ECO:0000256" key="2">
    <source>
        <dbReference type="ARBA" id="ARBA00012438"/>
    </source>
</evidence>
<keyword evidence="4" id="KW-0812">Transmembrane</keyword>
<name>A0A494TIW2_SPHPE</name>
<dbReference type="SUPFAM" id="SSF55781">
    <property type="entry name" value="GAF domain-like"/>
    <property type="match status" value="1"/>
</dbReference>
<feature type="transmembrane region" description="Helical" evidence="4">
    <location>
        <begin position="44"/>
        <end position="65"/>
    </location>
</feature>
<dbReference type="InterPro" id="IPR003594">
    <property type="entry name" value="HATPase_dom"/>
</dbReference>
<dbReference type="Gene3D" id="3.30.450.40">
    <property type="match status" value="1"/>
</dbReference>
<proteinExistence type="predicted"/>
<reference evidence="6 7" key="1">
    <citation type="submission" date="2018-09" db="EMBL/GenBank/DDBJ databases">
        <title>Sphingomonas peninsula sp. nov., isolated from fildes peninsula, Antarctic soil.</title>
        <authorList>
            <person name="Yingchao G."/>
        </authorList>
    </citation>
    <scope>NUCLEOTIDE SEQUENCE [LARGE SCALE GENOMIC DNA]</scope>
    <source>
        <strain evidence="6 7">YZ-8</strain>
    </source>
</reference>
<dbReference type="OrthoDB" id="9785691at2"/>
<dbReference type="GO" id="GO:0000155">
    <property type="term" value="F:phosphorelay sensor kinase activity"/>
    <property type="evidence" value="ECO:0007669"/>
    <property type="project" value="TreeGrafter"/>
</dbReference>
<evidence type="ECO:0000256" key="4">
    <source>
        <dbReference type="SAM" id="Phobius"/>
    </source>
</evidence>
<dbReference type="AlphaFoldDB" id="A0A494TIW2"/>
<dbReference type="InterPro" id="IPR036890">
    <property type="entry name" value="HATPase_C_sf"/>
</dbReference>
<dbReference type="PROSITE" id="PS50109">
    <property type="entry name" value="HIS_KIN"/>
    <property type="match status" value="1"/>
</dbReference>
<dbReference type="Pfam" id="PF02518">
    <property type="entry name" value="HATPase_c"/>
    <property type="match status" value="1"/>
</dbReference>
<keyword evidence="4" id="KW-0472">Membrane</keyword>
<dbReference type="InterPro" id="IPR014265">
    <property type="entry name" value="XrtA/PrsK"/>
</dbReference>
<comment type="catalytic activity">
    <reaction evidence="1">
        <text>ATP + protein L-histidine = ADP + protein N-phospho-L-histidine.</text>
        <dbReference type="EC" id="2.7.13.3"/>
    </reaction>
</comment>
<evidence type="ECO:0000256" key="3">
    <source>
        <dbReference type="ARBA" id="ARBA00022553"/>
    </source>
</evidence>
<keyword evidence="6" id="KW-0808">Transferase</keyword>
<dbReference type="NCBIfam" id="TIGR02916">
    <property type="entry name" value="PEP_his_kin"/>
    <property type="match status" value="1"/>
</dbReference>
<dbReference type="EMBL" id="CP032829">
    <property type="protein sequence ID" value="AYJ86923.1"/>
    <property type="molecule type" value="Genomic_DNA"/>
</dbReference>
<dbReference type="SUPFAM" id="SSF55874">
    <property type="entry name" value="ATPase domain of HSP90 chaperone/DNA topoisomerase II/histidine kinase"/>
    <property type="match status" value="1"/>
</dbReference>
<dbReference type="KEGG" id="spha:D3Y57_14460"/>
<dbReference type="PRINTS" id="PR00344">
    <property type="entry name" value="BCTRLSENSOR"/>
</dbReference>
<evidence type="ECO:0000313" key="7">
    <source>
        <dbReference type="Proteomes" id="UP000276254"/>
    </source>
</evidence>
<dbReference type="PANTHER" id="PTHR43547:SF2">
    <property type="entry name" value="HYBRID SIGNAL TRANSDUCTION HISTIDINE KINASE C"/>
    <property type="match status" value="1"/>
</dbReference>
<dbReference type="InterPro" id="IPR004358">
    <property type="entry name" value="Sig_transdc_His_kin-like_C"/>
</dbReference>
<feature type="transmembrane region" description="Helical" evidence="4">
    <location>
        <begin position="12"/>
        <end position="38"/>
    </location>
</feature>
<gene>
    <name evidence="6" type="primary">prsK</name>
    <name evidence="6" type="ORF">D3Y57_14460</name>
</gene>
<dbReference type="Proteomes" id="UP000276254">
    <property type="component" value="Chromosome"/>
</dbReference>